<name>A0A6M3K4Z4_9ZZZZ</name>
<dbReference type="EMBL" id="MT142268">
    <property type="protein sequence ID" value="QJA77184.1"/>
    <property type="molecule type" value="Genomic_DNA"/>
</dbReference>
<sequence>MAYEVIGATVDGSQILVRDTSNGAMMWQNNDQGIDPEGFASGEVSAGGYPTWSPGDRGAYIVVPPGGGTTTAGGTTGGTTTGGTTTGGTTMASTLGPDENLGPYAQYLRARGMGAGQAYMSPAQQYTAGLYDPLRSLWGAQQAVYGPQNLSTPGWQDFINQYTGGNQGIMGGFASVLANLLGMGNEGRAQSGLTFQRTFDPYGTGTSAYEGQNLDLLQNLLSGGLANRLGPLGAGYLANRIPFMQTQYEMNPGSMSFIDYLKSKYNL</sequence>
<reference evidence="2" key="1">
    <citation type="submission" date="2020-03" db="EMBL/GenBank/DDBJ databases">
        <title>The deep terrestrial virosphere.</title>
        <authorList>
            <person name="Holmfeldt K."/>
            <person name="Nilsson E."/>
            <person name="Simone D."/>
            <person name="Lopez-Fernandez M."/>
            <person name="Wu X."/>
            <person name="de Brujin I."/>
            <person name="Lundin D."/>
            <person name="Andersson A."/>
            <person name="Bertilsson S."/>
            <person name="Dopson M."/>
        </authorList>
    </citation>
    <scope>NUCLEOTIDE SEQUENCE</scope>
    <source>
        <strain evidence="2">MM415A01354</strain>
    </source>
</reference>
<evidence type="ECO:0000313" key="2">
    <source>
        <dbReference type="EMBL" id="QJA77184.1"/>
    </source>
</evidence>
<protein>
    <submittedName>
        <fullName evidence="2">Uncharacterized protein</fullName>
    </submittedName>
</protein>
<dbReference type="AlphaFoldDB" id="A0A6M3K4Z4"/>
<feature type="compositionally biased region" description="Gly residues" evidence="1">
    <location>
        <begin position="68"/>
        <end position="86"/>
    </location>
</feature>
<accession>A0A6M3K4Z4</accession>
<proteinExistence type="predicted"/>
<organism evidence="2">
    <name type="scientific">viral metagenome</name>
    <dbReference type="NCBI Taxonomy" id="1070528"/>
    <lineage>
        <taxon>unclassified sequences</taxon>
        <taxon>metagenomes</taxon>
        <taxon>organismal metagenomes</taxon>
    </lineage>
</organism>
<gene>
    <name evidence="2" type="ORF">MM415A01354_0005</name>
</gene>
<feature type="region of interest" description="Disordered" evidence="1">
    <location>
        <begin position="68"/>
        <end position="87"/>
    </location>
</feature>
<evidence type="ECO:0000256" key="1">
    <source>
        <dbReference type="SAM" id="MobiDB-lite"/>
    </source>
</evidence>